<feature type="domain" description="N-acetyltransferase" evidence="1">
    <location>
        <begin position="21"/>
        <end position="184"/>
    </location>
</feature>
<keyword evidence="3" id="KW-1185">Reference proteome</keyword>
<dbReference type="AlphaFoldDB" id="A0AAE0KLT3"/>
<proteinExistence type="predicted"/>
<dbReference type="Proteomes" id="UP001285441">
    <property type="component" value="Unassembled WGS sequence"/>
</dbReference>
<name>A0AAE0KLT3_9PEZI</name>
<evidence type="ECO:0000313" key="3">
    <source>
        <dbReference type="Proteomes" id="UP001285441"/>
    </source>
</evidence>
<dbReference type="CDD" id="cd04301">
    <property type="entry name" value="NAT_SF"/>
    <property type="match status" value="1"/>
</dbReference>
<dbReference type="InterPro" id="IPR000182">
    <property type="entry name" value="GNAT_dom"/>
</dbReference>
<dbReference type="PROSITE" id="PS51186">
    <property type="entry name" value="GNAT"/>
    <property type="match status" value="1"/>
</dbReference>
<dbReference type="Pfam" id="PF13302">
    <property type="entry name" value="Acetyltransf_3"/>
    <property type="match status" value="1"/>
</dbReference>
<reference evidence="2" key="1">
    <citation type="journal article" date="2023" name="Mol. Phylogenet. Evol.">
        <title>Genome-scale phylogeny and comparative genomics of the fungal order Sordariales.</title>
        <authorList>
            <person name="Hensen N."/>
            <person name="Bonometti L."/>
            <person name="Westerberg I."/>
            <person name="Brannstrom I.O."/>
            <person name="Guillou S."/>
            <person name="Cros-Aarteil S."/>
            <person name="Calhoun S."/>
            <person name="Haridas S."/>
            <person name="Kuo A."/>
            <person name="Mondo S."/>
            <person name="Pangilinan J."/>
            <person name="Riley R."/>
            <person name="LaButti K."/>
            <person name="Andreopoulos B."/>
            <person name="Lipzen A."/>
            <person name="Chen C."/>
            <person name="Yan M."/>
            <person name="Daum C."/>
            <person name="Ng V."/>
            <person name="Clum A."/>
            <person name="Steindorff A."/>
            <person name="Ohm R.A."/>
            <person name="Martin F."/>
            <person name="Silar P."/>
            <person name="Natvig D.O."/>
            <person name="Lalanne C."/>
            <person name="Gautier V."/>
            <person name="Ament-Velasquez S.L."/>
            <person name="Kruys A."/>
            <person name="Hutchinson M.I."/>
            <person name="Powell A.J."/>
            <person name="Barry K."/>
            <person name="Miller A.N."/>
            <person name="Grigoriev I.V."/>
            <person name="Debuchy R."/>
            <person name="Gladieux P."/>
            <person name="Hiltunen Thoren M."/>
            <person name="Johannesson H."/>
        </authorList>
    </citation>
    <scope>NUCLEOTIDE SEQUENCE</scope>
    <source>
        <strain evidence="2">CBS 232.78</strain>
    </source>
</reference>
<dbReference type="InterPro" id="IPR016181">
    <property type="entry name" value="Acyl_CoA_acyltransferase"/>
</dbReference>
<dbReference type="SUPFAM" id="SSF55729">
    <property type="entry name" value="Acyl-CoA N-acyltransferases (Nat)"/>
    <property type="match status" value="1"/>
</dbReference>
<organism evidence="2 3">
    <name type="scientific">Podospora didyma</name>
    <dbReference type="NCBI Taxonomy" id="330526"/>
    <lineage>
        <taxon>Eukaryota</taxon>
        <taxon>Fungi</taxon>
        <taxon>Dikarya</taxon>
        <taxon>Ascomycota</taxon>
        <taxon>Pezizomycotina</taxon>
        <taxon>Sordariomycetes</taxon>
        <taxon>Sordariomycetidae</taxon>
        <taxon>Sordariales</taxon>
        <taxon>Podosporaceae</taxon>
        <taxon>Podospora</taxon>
    </lineage>
</organism>
<dbReference type="EMBL" id="JAULSW010000006">
    <property type="protein sequence ID" value="KAK3378572.1"/>
    <property type="molecule type" value="Genomic_DNA"/>
</dbReference>
<accession>A0AAE0KLT3</accession>
<sequence length="208" mass="23627">MEQKPPTYLKSIENAFRTERLLYRAIEEDDEDKAFLWEMENDPVIGEMSSLGYCAPKTKAESAKFFEFTKDNLLRAFMCLPPTEEKAKPTPVGLIALWPKAGDSPHNRSAMLGINVAAGHRGKGYGGEAINWVLDFGFNRAGLHRIELGALSYNPSAIALYKKLGFVEEGRNREAILYERKWHDLVLMSVLEDEWEQRKNEEAKGKSD</sequence>
<dbReference type="PANTHER" id="PTHR43415:SF3">
    <property type="entry name" value="GNAT-FAMILY ACETYLTRANSFERASE"/>
    <property type="match status" value="1"/>
</dbReference>
<protein>
    <submittedName>
        <fullName evidence="2">Acyl-CoA N-acyltransferase</fullName>
    </submittedName>
</protein>
<reference evidence="2" key="2">
    <citation type="submission" date="2023-06" db="EMBL/GenBank/DDBJ databases">
        <authorList>
            <consortium name="Lawrence Berkeley National Laboratory"/>
            <person name="Haridas S."/>
            <person name="Hensen N."/>
            <person name="Bonometti L."/>
            <person name="Westerberg I."/>
            <person name="Brannstrom I.O."/>
            <person name="Guillou S."/>
            <person name="Cros-Aarteil S."/>
            <person name="Calhoun S."/>
            <person name="Kuo A."/>
            <person name="Mondo S."/>
            <person name="Pangilinan J."/>
            <person name="Riley R."/>
            <person name="LaButti K."/>
            <person name="Andreopoulos B."/>
            <person name="Lipzen A."/>
            <person name="Chen C."/>
            <person name="Yanf M."/>
            <person name="Daum C."/>
            <person name="Ng V."/>
            <person name="Clum A."/>
            <person name="Steindorff A."/>
            <person name="Ohm R."/>
            <person name="Martin F."/>
            <person name="Silar P."/>
            <person name="Natvig D."/>
            <person name="Lalanne C."/>
            <person name="Gautier V."/>
            <person name="Ament-velasquez S.L."/>
            <person name="Kruys A."/>
            <person name="Hutchinson M.I."/>
            <person name="Powell A.J."/>
            <person name="Barry K."/>
            <person name="Miller A.N."/>
            <person name="Grigoriev I.V."/>
            <person name="Debuchy R."/>
            <person name="Gladieux P."/>
            <person name="Thoren M.H."/>
            <person name="Johannesson H."/>
        </authorList>
    </citation>
    <scope>NUCLEOTIDE SEQUENCE</scope>
    <source>
        <strain evidence="2">CBS 232.78</strain>
    </source>
</reference>
<dbReference type="PANTHER" id="PTHR43415">
    <property type="entry name" value="SPERMIDINE N(1)-ACETYLTRANSFERASE"/>
    <property type="match status" value="1"/>
</dbReference>
<dbReference type="GO" id="GO:0016747">
    <property type="term" value="F:acyltransferase activity, transferring groups other than amino-acyl groups"/>
    <property type="evidence" value="ECO:0007669"/>
    <property type="project" value="InterPro"/>
</dbReference>
<dbReference type="Gene3D" id="3.40.630.30">
    <property type="match status" value="1"/>
</dbReference>
<gene>
    <name evidence="2" type="ORF">B0H63DRAFT_251420</name>
</gene>
<evidence type="ECO:0000259" key="1">
    <source>
        <dbReference type="PROSITE" id="PS51186"/>
    </source>
</evidence>
<comment type="caution">
    <text evidence="2">The sequence shown here is derived from an EMBL/GenBank/DDBJ whole genome shotgun (WGS) entry which is preliminary data.</text>
</comment>
<evidence type="ECO:0000313" key="2">
    <source>
        <dbReference type="EMBL" id="KAK3378572.1"/>
    </source>
</evidence>